<dbReference type="EMBL" id="CDMC01000004">
    <property type="protein sequence ID" value="CEL04104.1"/>
    <property type="molecule type" value="Genomic_DNA"/>
</dbReference>
<gene>
    <name evidence="3" type="ORF">ASPCAL05236</name>
</gene>
<organism evidence="3 4">
    <name type="scientific">Aspergillus calidoustus</name>
    <dbReference type="NCBI Taxonomy" id="454130"/>
    <lineage>
        <taxon>Eukaryota</taxon>
        <taxon>Fungi</taxon>
        <taxon>Dikarya</taxon>
        <taxon>Ascomycota</taxon>
        <taxon>Pezizomycotina</taxon>
        <taxon>Eurotiomycetes</taxon>
        <taxon>Eurotiomycetidae</taxon>
        <taxon>Eurotiales</taxon>
        <taxon>Aspergillaceae</taxon>
        <taxon>Aspergillus</taxon>
        <taxon>Aspergillus subgen. Nidulantes</taxon>
    </lineage>
</organism>
<keyword evidence="2" id="KW-0378">Hydrolase</keyword>
<comment type="similarity">
    <text evidence="1">Belongs to the esterase D family.</text>
</comment>
<evidence type="ECO:0000313" key="3">
    <source>
        <dbReference type="EMBL" id="CEL04104.1"/>
    </source>
</evidence>
<dbReference type="InterPro" id="IPR029058">
    <property type="entry name" value="AB_hydrolase_fold"/>
</dbReference>
<evidence type="ECO:0000256" key="2">
    <source>
        <dbReference type="ARBA" id="ARBA00022801"/>
    </source>
</evidence>
<proteinExistence type="inferred from homology"/>
<dbReference type="OrthoDB" id="446683at2759"/>
<protein>
    <recommendedName>
        <fullName evidence="5">Siderophore esterase</fullName>
    </recommendedName>
</protein>
<dbReference type="STRING" id="454130.A0A0U5G0T6"/>
<dbReference type="InterPro" id="IPR000801">
    <property type="entry name" value="Esterase-like"/>
</dbReference>
<dbReference type="SUPFAM" id="SSF53474">
    <property type="entry name" value="alpha/beta-Hydrolases"/>
    <property type="match status" value="1"/>
</dbReference>
<evidence type="ECO:0008006" key="5">
    <source>
        <dbReference type="Google" id="ProtNLM"/>
    </source>
</evidence>
<evidence type="ECO:0000256" key="1">
    <source>
        <dbReference type="ARBA" id="ARBA00005622"/>
    </source>
</evidence>
<sequence length="309" mass="34568">MTQTDKPTGITLPNSEQLYLCNSRGEEYLIQISWPLHFNQHDPDTDRNKLPIIYIVDGNAFFLTATEAAWRRSAEAHYAGGGIVVAIGYPLTGTGKVYHRVRRNLDLTIQNPDPAGKPVGEGYGGADALLDFIDETVRPAVRARFPNLTVSREALYGHSYGGLFALHALFTRPGMFDAYIASSPSIWWAERCILHEAKAFVARIKEMEAEGEKLPTLMMYLGGLEQDPPQWGDEPEDKWEARKRTAAILNMRNNVLSLMDVIRGCTRLHAVSFSEYGGEDHGTVMACSMSRGLTTFFEEWPVKRVEGIE</sequence>
<dbReference type="Pfam" id="PF00756">
    <property type="entry name" value="Esterase"/>
    <property type="match status" value="1"/>
</dbReference>
<dbReference type="PANTHER" id="PTHR40841:SF2">
    <property type="entry name" value="SIDEROPHORE-DEGRADING ESTERASE (EUROFUNG)"/>
    <property type="match status" value="1"/>
</dbReference>
<dbReference type="InterPro" id="IPR052558">
    <property type="entry name" value="Siderophore_Hydrolase_D"/>
</dbReference>
<dbReference type="Proteomes" id="UP000054771">
    <property type="component" value="Unassembled WGS sequence"/>
</dbReference>
<dbReference type="PANTHER" id="PTHR40841">
    <property type="entry name" value="SIDEROPHORE TRIACETYLFUSARININE C ESTERASE"/>
    <property type="match status" value="1"/>
</dbReference>
<dbReference type="OMA" id="QVSWPLH"/>
<accession>A0A0U5G0T6</accession>
<evidence type="ECO:0000313" key="4">
    <source>
        <dbReference type="Proteomes" id="UP000054771"/>
    </source>
</evidence>
<dbReference type="Gene3D" id="3.40.50.1820">
    <property type="entry name" value="alpha/beta hydrolase"/>
    <property type="match status" value="1"/>
</dbReference>
<dbReference type="AlphaFoldDB" id="A0A0U5G0T6"/>
<keyword evidence="4" id="KW-1185">Reference proteome</keyword>
<name>A0A0U5G0T6_ASPCI</name>
<dbReference type="GO" id="GO:0016788">
    <property type="term" value="F:hydrolase activity, acting on ester bonds"/>
    <property type="evidence" value="ECO:0007669"/>
    <property type="project" value="TreeGrafter"/>
</dbReference>
<reference evidence="4" key="1">
    <citation type="journal article" date="2016" name="Genome Announc.">
        <title>Draft genome sequences of fungus Aspergillus calidoustus.</title>
        <authorList>
            <person name="Horn F."/>
            <person name="Linde J."/>
            <person name="Mattern D.J."/>
            <person name="Walther G."/>
            <person name="Guthke R."/>
            <person name="Scherlach K."/>
            <person name="Martin K."/>
            <person name="Brakhage A.A."/>
            <person name="Petzke L."/>
            <person name="Valiante V."/>
        </authorList>
    </citation>
    <scope>NUCLEOTIDE SEQUENCE [LARGE SCALE GENOMIC DNA]</scope>
    <source>
        <strain evidence="4">SF006504</strain>
    </source>
</reference>